<evidence type="ECO:0000256" key="3">
    <source>
        <dbReference type="ARBA" id="ARBA00009908"/>
    </source>
</evidence>
<evidence type="ECO:0000256" key="11">
    <source>
        <dbReference type="SAM" id="MobiDB-lite"/>
    </source>
</evidence>
<evidence type="ECO:0000256" key="9">
    <source>
        <dbReference type="ARBA" id="ARBA00023157"/>
    </source>
</evidence>
<keyword evidence="9 10" id="KW-1015">Disulfide bond</keyword>
<dbReference type="InterPro" id="IPR036055">
    <property type="entry name" value="LDL_receptor-like_sf"/>
</dbReference>
<evidence type="ECO:0008006" key="16">
    <source>
        <dbReference type="Google" id="ProtNLM"/>
    </source>
</evidence>
<dbReference type="EMBL" id="CAIIXF020000003">
    <property type="protein sequence ID" value="CAH1780128.1"/>
    <property type="molecule type" value="Genomic_DNA"/>
</dbReference>
<dbReference type="PANTHER" id="PTHR16514">
    <property type="entry name" value="LOW DENSITY LIPOPROTEIN RECEPTOR CLASS A DOMAIN-CONTAINING 4A"/>
    <property type="match status" value="1"/>
</dbReference>
<keyword evidence="6" id="KW-0967">Endosome</keyword>
<protein>
    <recommendedName>
        <fullName evidence="16">CUB domain-containing protein</fullName>
    </recommendedName>
</protein>
<keyword evidence="13" id="KW-0732">Signal</keyword>
<organism evidence="14 15">
    <name type="scientific">Owenia fusiformis</name>
    <name type="common">Polychaete worm</name>
    <dbReference type="NCBI Taxonomy" id="6347"/>
    <lineage>
        <taxon>Eukaryota</taxon>
        <taxon>Metazoa</taxon>
        <taxon>Spiralia</taxon>
        <taxon>Lophotrochozoa</taxon>
        <taxon>Annelida</taxon>
        <taxon>Polychaeta</taxon>
        <taxon>Sedentaria</taxon>
        <taxon>Canalipalpata</taxon>
        <taxon>Sabellida</taxon>
        <taxon>Oweniida</taxon>
        <taxon>Oweniidae</taxon>
        <taxon>Owenia</taxon>
    </lineage>
</organism>
<evidence type="ECO:0000256" key="7">
    <source>
        <dbReference type="ARBA" id="ARBA00022989"/>
    </source>
</evidence>
<dbReference type="AlphaFoldDB" id="A0A8S4NHP0"/>
<evidence type="ECO:0000256" key="12">
    <source>
        <dbReference type="SAM" id="Phobius"/>
    </source>
</evidence>
<dbReference type="OrthoDB" id="10038550at2759"/>
<evidence type="ECO:0000256" key="4">
    <source>
        <dbReference type="ARBA" id="ARBA00022692"/>
    </source>
</evidence>
<gene>
    <name evidence="14" type="ORF">OFUS_LOCUS6859</name>
</gene>
<evidence type="ECO:0000256" key="1">
    <source>
        <dbReference type="ARBA" id="ARBA00004146"/>
    </source>
</evidence>
<comment type="caution">
    <text evidence="10">Lacks conserved residue(s) required for the propagation of feature annotation.</text>
</comment>
<sequence length="489" mass="54467">MLLCFMILVALLFDTVIADVCIFKEFSPTSIEISTQDHDLQDYDYCQYYIESKDNRSDGFILTFTEISGFDSTPVDSQTYTSTHSKSDRIFSTVATKMATSPKSEDSAKMATSAESAKMATSSKNADSAGCLPSLDITEINNNGVETNLGIICKKYKNYDSPQVFQGSSYRVRVTYHWIPDHFSSFRLTINFKSKEGQCGYRCGSGECLSDAYKQCDGFADCSDRSDEEDCSAVNGANLSSKGTSNPEKYDGSVSFLQIIVIVTAVVVAVAVMLCLFKHCYWSGSPQWHSNHHNHHHLENGRHQCHQDDLQPLNSEVVYVPSRSHREGRGPHQHSHQVRLQGVQTDPVIDMPPHIAISWDGEEGYISSQRMLQMSNNDASREDSHSDSVRPPPNKTVFDRESPPPYRARSQSMLDSSRQTDFKPGRTRHFPQRTACPNMGHSRSSSGSSNHSNQTIDPPPDYSYSQALYGGTGKSMDSYNNNRHSDGGV</sequence>
<dbReference type="GO" id="GO:0031901">
    <property type="term" value="C:early endosome membrane"/>
    <property type="evidence" value="ECO:0007669"/>
    <property type="project" value="UniProtKB-SubCell"/>
</dbReference>
<feature type="compositionally biased region" description="Basic and acidic residues" evidence="11">
    <location>
        <begin position="379"/>
        <end position="388"/>
    </location>
</feature>
<keyword evidence="15" id="KW-1185">Reference proteome</keyword>
<dbReference type="GO" id="GO:0009968">
    <property type="term" value="P:negative regulation of signal transduction"/>
    <property type="evidence" value="ECO:0007669"/>
    <property type="project" value="UniProtKB-KW"/>
</dbReference>
<comment type="subcellular location">
    <subcellularLocation>
        <location evidence="1">Early endosome membrane</location>
    </subcellularLocation>
    <subcellularLocation>
        <location evidence="2">Endosome membrane</location>
        <topology evidence="2">Single-pass membrane protein</topology>
    </subcellularLocation>
</comment>
<evidence type="ECO:0000313" key="15">
    <source>
        <dbReference type="Proteomes" id="UP000749559"/>
    </source>
</evidence>
<dbReference type="SUPFAM" id="SSF57424">
    <property type="entry name" value="LDL receptor-like module"/>
    <property type="match status" value="1"/>
</dbReference>
<dbReference type="Proteomes" id="UP000749559">
    <property type="component" value="Unassembled WGS sequence"/>
</dbReference>
<dbReference type="InterPro" id="IPR002172">
    <property type="entry name" value="LDrepeatLR_classA_rpt"/>
</dbReference>
<proteinExistence type="inferred from homology"/>
<evidence type="ECO:0000256" key="5">
    <source>
        <dbReference type="ARBA" id="ARBA00022700"/>
    </source>
</evidence>
<reference evidence="14" key="1">
    <citation type="submission" date="2022-03" db="EMBL/GenBank/DDBJ databases">
        <authorList>
            <person name="Martin C."/>
        </authorList>
    </citation>
    <scope>NUCLEOTIDE SEQUENCE</scope>
</reference>
<evidence type="ECO:0000256" key="13">
    <source>
        <dbReference type="SAM" id="SignalP"/>
    </source>
</evidence>
<dbReference type="Gene3D" id="4.10.400.10">
    <property type="entry name" value="Low-density Lipoprotein Receptor"/>
    <property type="match status" value="1"/>
</dbReference>
<comment type="caution">
    <text evidence="14">The sequence shown here is derived from an EMBL/GenBank/DDBJ whole genome shotgun (WGS) entry which is preliminary data.</text>
</comment>
<keyword evidence="7 12" id="KW-1133">Transmembrane helix</keyword>
<keyword evidence="8 12" id="KW-0472">Membrane</keyword>
<evidence type="ECO:0000256" key="2">
    <source>
        <dbReference type="ARBA" id="ARBA00004190"/>
    </source>
</evidence>
<dbReference type="InterPro" id="IPR023415">
    <property type="entry name" value="LDLR_class-A_CS"/>
</dbReference>
<dbReference type="InterPro" id="IPR043445">
    <property type="entry name" value="TMEPAI/LRAD4"/>
</dbReference>
<feature type="chain" id="PRO_5035926089" description="CUB domain-containing protein" evidence="13">
    <location>
        <begin position="19"/>
        <end position="489"/>
    </location>
</feature>
<dbReference type="PROSITE" id="PS01209">
    <property type="entry name" value="LDLRA_1"/>
    <property type="match status" value="1"/>
</dbReference>
<dbReference type="Pfam" id="PF00057">
    <property type="entry name" value="Ldl_recept_a"/>
    <property type="match status" value="1"/>
</dbReference>
<evidence type="ECO:0000256" key="10">
    <source>
        <dbReference type="PROSITE-ProRule" id="PRU00124"/>
    </source>
</evidence>
<evidence type="ECO:0000256" key="8">
    <source>
        <dbReference type="ARBA" id="ARBA00023136"/>
    </source>
</evidence>
<dbReference type="PANTHER" id="PTHR16514:SF3">
    <property type="entry name" value="LOW-DENSITY LIPOPROTEIN RECEPTOR CLASS A DOMAIN-CONTAINING PROTEIN 4-LIKE ISOFORM X1"/>
    <property type="match status" value="1"/>
</dbReference>
<comment type="similarity">
    <text evidence="3">Belongs to the PMEPA1 family.</text>
</comment>
<feature type="disulfide bond" evidence="10">
    <location>
        <begin position="216"/>
        <end position="231"/>
    </location>
</feature>
<accession>A0A8S4NHP0</accession>
<feature type="signal peptide" evidence="13">
    <location>
        <begin position="1"/>
        <end position="18"/>
    </location>
</feature>
<feature type="region of interest" description="Disordered" evidence="11">
    <location>
        <begin position="374"/>
        <end position="489"/>
    </location>
</feature>
<dbReference type="PROSITE" id="PS50068">
    <property type="entry name" value="LDLRA_2"/>
    <property type="match status" value="1"/>
</dbReference>
<dbReference type="SMART" id="SM00192">
    <property type="entry name" value="LDLa"/>
    <property type="match status" value="1"/>
</dbReference>
<keyword evidence="5" id="KW-0734">Signal transduction inhibitor</keyword>
<evidence type="ECO:0000313" key="14">
    <source>
        <dbReference type="EMBL" id="CAH1780128.1"/>
    </source>
</evidence>
<dbReference type="GO" id="GO:0000139">
    <property type="term" value="C:Golgi membrane"/>
    <property type="evidence" value="ECO:0007669"/>
    <property type="project" value="TreeGrafter"/>
</dbReference>
<evidence type="ECO:0000256" key="6">
    <source>
        <dbReference type="ARBA" id="ARBA00022753"/>
    </source>
</evidence>
<keyword evidence="4 12" id="KW-0812">Transmembrane</keyword>
<feature type="transmembrane region" description="Helical" evidence="12">
    <location>
        <begin position="256"/>
        <end position="277"/>
    </location>
</feature>
<name>A0A8S4NHP0_OWEFU</name>
<feature type="compositionally biased region" description="Low complexity" evidence="11">
    <location>
        <begin position="440"/>
        <end position="453"/>
    </location>
</feature>
<dbReference type="GO" id="GO:0070412">
    <property type="term" value="F:R-SMAD binding"/>
    <property type="evidence" value="ECO:0007669"/>
    <property type="project" value="InterPro"/>
</dbReference>
<dbReference type="CDD" id="cd00112">
    <property type="entry name" value="LDLa"/>
    <property type="match status" value="1"/>
</dbReference>